<evidence type="ECO:0000313" key="2">
    <source>
        <dbReference type="Proteomes" id="UP000199615"/>
    </source>
</evidence>
<dbReference type="OrthoDB" id="8254779at2"/>
<organism evidence="1 2">
    <name type="scientific">Rhodopseudomonas pseudopalustris</name>
    <dbReference type="NCBI Taxonomy" id="1513892"/>
    <lineage>
        <taxon>Bacteria</taxon>
        <taxon>Pseudomonadati</taxon>
        <taxon>Pseudomonadota</taxon>
        <taxon>Alphaproteobacteria</taxon>
        <taxon>Hyphomicrobiales</taxon>
        <taxon>Nitrobacteraceae</taxon>
        <taxon>Rhodopseudomonas</taxon>
    </lineage>
</organism>
<dbReference type="EMBL" id="FODT01000015">
    <property type="protein sequence ID" value="SEP33979.1"/>
    <property type="molecule type" value="Genomic_DNA"/>
</dbReference>
<keyword evidence="2" id="KW-1185">Reference proteome</keyword>
<dbReference type="NCBIfam" id="NF010409">
    <property type="entry name" value="PRK13835.1"/>
    <property type="match status" value="1"/>
</dbReference>
<dbReference type="AlphaFoldDB" id="A0A1H8X277"/>
<dbReference type="PROSITE" id="PS51257">
    <property type="entry name" value="PROKAR_LIPOPROTEIN"/>
    <property type="match status" value="1"/>
</dbReference>
<accession>A0A1H8X277</accession>
<evidence type="ECO:0000313" key="1">
    <source>
        <dbReference type="EMBL" id="SEP33979.1"/>
    </source>
</evidence>
<dbReference type="RefSeq" id="WP_062313627.1">
    <property type="nucleotide sequence ID" value="NZ_FODT01000015.1"/>
</dbReference>
<dbReference type="Proteomes" id="UP000199615">
    <property type="component" value="Unassembled WGS sequence"/>
</dbReference>
<name>A0A1H8X277_9BRAD</name>
<proteinExistence type="predicted"/>
<gene>
    <name evidence="1" type="ORF">SAMN05444123_11592</name>
</gene>
<reference evidence="2" key="1">
    <citation type="submission" date="2016-10" db="EMBL/GenBank/DDBJ databases">
        <authorList>
            <person name="Varghese N."/>
            <person name="Submissions S."/>
        </authorList>
    </citation>
    <scope>NUCLEOTIDE SEQUENCE [LARGE SCALE GENOMIC DNA]</scope>
    <source>
        <strain evidence="2">DSM 123</strain>
    </source>
</reference>
<sequence length="145" mass="14927">MITRRVFPVGLFALLLGACSTLGRPGLVASSSRVELSPAAASAIAGDMVSRLAEHVGPATGTIILKSDGSPFGQALEAALRGWGYAVATDQRTDQKAIALAYVVDNLDGTILARLSTQQLDLGRAYTVTASGAKPTSPVSVMQRG</sequence>
<protein>
    <submittedName>
        <fullName evidence="1">Conjugal transfer protein TrbH</fullName>
    </submittedName>
</protein>